<protein>
    <submittedName>
        <fullName evidence="1">Uncharacterized protein</fullName>
    </submittedName>
</protein>
<sequence length="35" mass="4091">MKCRDPLIVSNAIAGPFRPRRAGVLRRVWRWLAEV</sequence>
<evidence type="ECO:0000313" key="2">
    <source>
        <dbReference type="Proteomes" id="UP000361468"/>
    </source>
</evidence>
<name>A0ABY6WQA6_9BURK</name>
<organism evidence="1 2">
    <name type="scientific">Pandoraea pnomenusa</name>
    <dbReference type="NCBI Taxonomy" id="93220"/>
    <lineage>
        <taxon>Bacteria</taxon>
        <taxon>Pseudomonadati</taxon>
        <taxon>Pseudomonadota</taxon>
        <taxon>Betaproteobacteria</taxon>
        <taxon>Burkholderiales</taxon>
        <taxon>Burkholderiaceae</taxon>
        <taxon>Pandoraea</taxon>
    </lineage>
</organism>
<accession>A0ABY6WQA6</accession>
<evidence type="ECO:0000313" key="1">
    <source>
        <dbReference type="EMBL" id="VVE73248.1"/>
    </source>
</evidence>
<gene>
    <name evidence="1" type="ORF">PPN31119_04553</name>
</gene>
<proteinExistence type="predicted"/>
<dbReference type="Proteomes" id="UP000361468">
    <property type="component" value="Unassembled WGS sequence"/>
</dbReference>
<dbReference type="EMBL" id="CABPSO010000024">
    <property type="protein sequence ID" value="VVE73248.1"/>
    <property type="molecule type" value="Genomic_DNA"/>
</dbReference>
<comment type="caution">
    <text evidence="1">The sequence shown here is derived from an EMBL/GenBank/DDBJ whole genome shotgun (WGS) entry which is preliminary data.</text>
</comment>
<keyword evidence="2" id="KW-1185">Reference proteome</keyword>
<reference evidence="1 2" key="1">
    <citation type="submission" date="2019-08" db="EMBL/GenBank/DDBJ databases">
        <authorList>
            <person name="Peeters C."/>
        </authorList>
    </citation>
    <scope>NUCLEOTIDE SEQUENCE [LARGE SCALE GENOMIC DNA]</scope>
    <source>
        <strain evidence="1 2">LMG 31119</strain>
    </source>
</reference>